<dbReference type="AlphaFoldDB" id="A0A438BJK2"/>
<name>A0A438BJK2_9NOCA</name>
<dbReference type="EMBL" id="RKLP01000001">
    <property type="protein sequence ID" value="RVW11104.1"/>
    <property type="molecule type" value="Genomic_DNA"/>
</dbReference>
<evidence type="ECO:0000256" key="1">
    <source>
        <dbReference type="ARBA" id="ARBA00001971"/>
    </source>
</evidence>
<dbReference type="OrthoDB" id="3213397at2"/>
<dbReference type="PANTHER" id="PTHR46696:SF4">
    <property type="entry name" value="BIOTIN BIOSYNTHESIS CYTOCHROME P450"/>
    <property type="match status" value="1"/>
</dbReference>
<dbReference type="Pfam" id="PF00067">
    <property type="entry name" value="p450"/>
    <property type="match status" value="1"/>
</dbReference>
<dbReference type="PRINTS" id="PR00359">
    <property type="entry name" value="BP450"/>
</dbReference>
<dbReference type="CDD" id="cd11078">
    <property type="entry name" value="CYP130-like"/>
    <property type="match status" value="1"/>
</dbReference>
<dbReference type="GO" id="GO:0020037">
    <property type="term" value="F:heme binding"/>
    <property type="evidence" value="ECO:0007669"/>
    <property type="project" value="InterPro"/>
</dbReference>
<dbReference type="Gene3D" id="1.10.630.10">
    <property type="entry name" value="Cytochrome P450"/>
    <property type="match status" value="1"/>
</dbReference>
<reference evidence="9 10" key="1">
    <citation type="submission" date="2018-11" db="EMBL/GenBank/DDBJ databases">
        <title>Rhodococcus spongicola sp. nov. and Rhodococcus xishaensis sp. nov. from marine sponges.</title>
        <authorList>
            <person name="Li L."/>
            <person name="Lin H.W."/>
        </authorList>
    </citation>
    <scope>NUCLEOTIDE SEQUENCE [LARGE SCALE GENOMIC DNA]</scope>
    <source>
        <strain evidence="9 10">CCTCC AB2014297</strain>
    </source>
</reference>
<keyword evidence="4 8" id="KW-0479">Metal-binding</keyword>
<dbReference type="InterPro" id="IPR002397">
    <property type="entry name" value="Cyt_P450_B"/>
</dbReference>
<dbReference type="PROSITE" id="PS00086">
    <property type="entry name" value="CYTOCHROME_P450"/>
    <property type="match status" value="1"/>
</dbReference>
<dbReference type="InterPro" id="IPR017972">
    <property type="entry name" value="Cyt_P450_CS"/>
</dbReference>
<dbReference type="InterPro" id="IPR001128">
    <property type="entry name" value="Cyt_P450"/>
</dbReference>
<comment type="cofactor">
    <cofactor evidence="1">
        <name>heme</name>
        <dbReference type="ChEBI" id="CHEBI:30413"/>
    </cofactor>
</comment>
<evidence type="ECO:0000256" key="8">
    <source>
        <dbReference type="RuleBase" id="RU000461"/>
    </source>
</evidence>
<dbReference type="GO" id="GO:0036199">
    <property type="term" value="F:cholest-4-en-3-one 26-monooxygenase activity"/>
    <property type="evidence" value="ECO:0007669"/>
    <property type="project" value="TreeGrafter"/>
</dbReference>
<evidence type="ECO:0000256" key="2">
    <source>
        <dbReference type="ARBA" id="ARBA00010617"/>
    </source>
</evidence>
<accession>A0A438BJK2</accession>
<sequence length="410" mass="44252">MTTTMSGSAAYVPRSGASWRDPWPMYAALRDHDPVHNVVPEQAPADDYWVLTRHADVYAAARDADTFSSAEGLTMTYGELDKIGLRDNPPLVMLDPPVHTQFRRLVARGFTPRQVEAVEPEVRRFVVERLESLRAAGSGDIVTELFKPLPSMVVAHYLGVPPEDRGRFDGWTEAIVAANASGDPLAAQTAVVELMTYFGGLIERRTAEAAAGNAGDDTISHLVAAGVGADGDVSGLLSILGFAFTMVTGGNDTTTGMLGGAVQLLTQRRDQRQLLLDDPGLIPGAIEELLRLTSPVQGLARTTTRDVTVEDVTIPAGRKVLLVYGSANRDPRVYGADSEELDVLRNPRQIMTFSNGNHHCLGAAAARMQARVALEELLARCPDFDVDIEGVEYAAGNYVRRPVHVPFHAG</sequence>
<dbReference type="RefSeq" id="WP_127914208.1">
    <property type="nucleotide sequence ID" value="NZ_RKLP01000001.1"/>
</dbReference>
<dbReference type="FunFam" id="1.10.630.10:FF:000018">
    <property type="entry name" value="Cytochrome P450 monooxygenase"/>
    <property type="match status" value="1"/>
</dbReference>
<gene>
    <name evidence="9" type="ORF">EGT67_01145</name>
</gene>
<evidence type="ECO:0000256" key="7">
    <source>
        <dbReference type="ARBA" id="ARBA00023033"/>
    </source>
</evidence>
<proteinExistence type="inferred from homology"/>
<keyword evidence="3 8" id="KW-0349">Heme</keyword>
<dbReference type="GO" id="GO:0006707">
    <property type="term" value="P:cholesterol catabolic process"/>
    <property type="evidence" value="ECO:0007669"/>
    <property type="project" value="TreeGrafter"/>
</dbReference>
<keyword evidence="5 8" id="KW-0560">Oxidoreductase</keyword>
<evidence type="ECO:0000313" key="9">
    <source>
        <dbReference type="EMBL" id="RVW11104.1"/>
    </source>
</evidence>
<keyword evidence="7 8" id="KW-0503">Monooxygenase</keyword>
<keyword evidence="10" id="KW-1185">Reference proteome</keyword>
<dbReference type="SUPFAM" id="SSF48264">
    <property type="entry name" value="Cytochrome P450"/>
    <property type="match status" value="1"/>
</dbReference>
<comment type="similarity">
    <text evidence="2 8">Belongs to the cytochrome P450 family.</text>
</comment>
<evidence type="ECO:0000256" key="6">
    <source>
        <dbReference type="ARBA" id="ARBA00023004"/>
    </source>
</evidence>
<protein>
    <submittedName>
        <fullName evidence="9">Cytochrome P450</fullName>
    </submittedName>
</protein>
<comment type="caution">
    <text evidence="9">The sequence shown here is derived from an EMBL/GenBank/DDBJ whole genome shotgun (WGS) entry which is preliminary data.</text>
</comment>
<evidence type="ECO:0000256" key="4">
    <source>
        <dbReference type="ARBA" id="ARBA00022723"/>
    </source>
</evidence>
<dbReference type="Proteomes" id="UP000286208">
    <property type="component" value="Unassembled WGS sequence"/>
</dbReference>
<dbReference type="GO" id="GO:0008395">
    <property type="term" value="F:steroid hydroxylase activity"/>
    <property type="evidence" value="ECO:0007669"/>
    <property type="project" value="TreeGrafter"/>
</dbReference>
<dbReference type="PANTHER" id="PTHR46696">
    <property type="entry name" value="P450, PUTATIVE (EUROFUNG)-RELATED"/>
    <property type="match status" value="1"/>
</dbReference>
<evidence type="ECO:0000313" key="10">
    <source>
        <dbReference type="Proteomes" id="UP000286208"/>
    </source>
</evidence>
<evidence type="ECO:0000256" key="5">
    <source>
        <dbReference type="ARBA" id="ARBA00023002"/>
    </source>
</evidence>
<evidence type="ECO:0000256" key="3">
    <source>
        <dbReference type="ARBA" id="ARBA00022617"/>
    </source>
</evidence>
<dbReference type="InterPro" id="IPR036396">
    <property type="entry name" value="Cyt_P450_sf"/>
</dbReference>
<organism evidence="9 10">
    <name type="scientific">Prescottella agglutinans</name>
    <dbReference type="NCBI Taxonomy" id="1644129"/>
    <lineage>
        <taxon>Bacteria</taxon>
        <taxon>Bacillati</taxon>
        <taxon>Actinomycetota</taxon>
        <taxon>Actinomycetes</taxon>
        <taxon>Mycobacteriales</taxon>
        <taxon>Nocardiaceae</taxon>
        <taxon>Prescottella</taxon>
    </lineage>
</organism>
<keyword evidence="6 8" id="KW-0408">Iron</keyword>
<dbReference type="GO" id="GO:0005506">
    <property type="term" value="F:iron ion binding"/>
    <property type="evidence" value="ECO:0007669"/>
    <property type="project" value="InterPro"/>
</dbReference>